<protein>
    <recommendedName>
        <fullName evidence="1">HTH cro/C1-type domain-containing protein</fullName>
    </recommendedName>
</protein>
<proteinExistence type="predicted"/>
<dbReference type="SUPFAM" id="SSF47413">
    <property type="entry name" value="lambda repressor-like DNA-binding domains"/>
    <property type="match status" value="1"/>
</dbReference>
<evidence type="ECO:0000313" key="2">
    <source>
        <dbReference type="EMBL" id="APU01256.1"/>
    </source>
</evidence>
<accession>A0A219YB75</accession>
<evidence type="ECO:0000259" key="1">
    <source>
        <dbReference type="SMART" id="SM00530"/>
    </source>
</evidence>
<dbReference type="InterPro" id="IPR001387">
    <property type="entry name" value="Cro/C1-type_HTH"/>
</dbReference>
<dbReference type="Pfam" id="PF13560">
    <property type="entry name" value="HTH_31"/>
    <property type="match status" value="1"/>
</dbReference>
<sequence length="62" mass="6900">MTHNQLKQARQQLCLTQAAMAKAMGIGTRKWERWEGGHSPISAEGATLLRLLVELNKLENGI</sequence>
<dbReference type="EMBL" id="KY290953">
    <property type="protein sequence ID" value="APU01256.1"/>
    <property type="molecule type" value="Genomic_DNA"/>
</dbReference>
<dbReference type="GO" id="GO:0003677">
    <property type="term" value="F:DNA binding"/>
    <property type="evidence" value="ECO:0007669"/>
    <property type="project" value="InterPro"/>
</dbReference>
<dbReference type="Gene3D" id="1.10.260.40">
    <property type="entry name" value="lambda repressor-like DNA-binding domains"/>
    <property type="match status" value="1"/>
</dbReference>
<dbReference type="InterPro" id="IPR010982">
    <property type="entry name" value="Lambda_DNA-bd_dom_sf"/>
</dbReference>
<reference evidence="2 3" key="1">
    <citation type="journal article" date="2017" name="Sci. Rep.">
        <title>Characterization and diversity of phages infecting Aeromonas salmonicida subsp. salmonicida.</title>
        <authorList>
            <person name="Vincent A.T."/>
            <person name="Paquet V.E."/>
            <person name="Bernatchez A."/>
            <person name="Tremblay D.M."/>
            <person name="Moineau S."/>
            <person name="Charette S.J."/>
        </authorList>
    </citation>
    <scope>NUCLEOTIDE SEQUENCE [LARGE SCALE GENOMIC DNA]</scope>
</reference>
<feature type="domain" description="HTH cro/C1-type" evidence="1">
    <location>
        <begin position="5"/>
        <end position="58"/>
    </location>
</feature>
<dbReference type="Proteomes" id="UP000225772">
    <property type="component" value="Segment"/>
</dbReference>
<name>A0A219YB75_9CAUD</name>
<organism evidence="2 3">
    <name type="scientific">Aeromonas phage 51</name>
    <dbReference type="NCBI Taxonomy" id="1932901"/>
    <lineage>
        <taxon>Viruses</taxon>
        <taxon>Duplodnaviria</taxon>
        <taxon>Heunggongvirae</taxon>
        <taxon>Uroviricota</taxon>
        <taxon>Caudoviricetes</taxon>
        <taxon>Popoffvirus</taxon>
        <taxon>Popoffvirus pv56</taxon>
    </lineage>
</organism>
<dbReference type="SMART" id="SM00530">
    <property type="entry name" value="HTH_XRE"/>
    <property type="match status" value="1"/>
</dbReference>
<dbReference type="CDD" id="cd00093">
    <property type="entry name" value="HTH_XRE"/>
    <property type="match status" value="1"/>
</dbReference>
<evidence type="ECO:0000313" key="3">
    <source>
        <dbReference type="Proteomes" id="UP000225772"/>
    </source>
</evidence>